<feature type="domain" description="AMP-dependent synthetase/ligase" evidence="4">
    <location>
        <begin position="74"/>
        <end position="462"/>
    </location>
</feature>
<organism evidence="5 6">
    <name type="scientific">Trichonephila clavata</name>
    <name type="common">Joro spider</name>
    <name type="synonym">Nephila clavata</name>
    <dbReference type="NCBI Taxonomy" id="2740835"/>
    <lineage>
        <taxon>Eukaryota</taxon>
        <taxon>Metazoa</taxon>
        <taxon>Ecdysozoa</taxon>
        <taxon>Arthropoda</taxon>
        <taxon>Chelicerata</taxon>
        <taxon>Arachnida</taxon>
        <taxon>Araneae</taxon>
        <taxon>Araneomorphae</taxon>
        <taxon>Entelegynae</taxon>
        <taxon>Araneoidea</taxon>
        <taxon>Nephilidae</taxon>
        <taxon>Trichonephila</taxon>
    </lineage>
</organism>
<keyword evidence="2" id="KW-0276">Fatty acid metabolism</keyword>
<dbReference type="InterPro" id="IPR000873">
    <property type="entry name" value="AMP-dep_synth/lig_dom"/>
</dbReference>
<dbReference type="GO" id="GO:0005783">
    <property type="term" value="C:endoplasmic reticulum"/>
    <property type="evidence" value="ECO:0007669"/>
    <property type="project" value="TreeGrafter"/>
</dbReference>
<keyword evidence="6" id="KW-1185">Reference proteome</keyword>
<sequence length="505" mass="55972">MSNIAKDTTNQEIDLESIEIANSGGARKSKLVSSGNTIEFMFEDTKTLCDVLQRGCRISDNGRCYGWRNSISDTSYTWINYKQFIKRAENFSSGLLKIGLKPGQSTYVGIYSANCVEYAITQHGCWSQSMIIIPLYDTLGPAASSFIIKQAEIETVICDTEDKVHRLISKRKEIPTLKYIIMVNDLSKETAQLAKDEDIKIHFFKEIEELGEKNYAEKLLPSSSDFCLVCYTSGTTGDPKGALITHGNIVSVLSAINIFMASNPFTKDDVAISYLPLAHMLEQLVQANVLLHGGSIGIFSGDANKVVEDMKILQPTFFPTVPRVLNKLYDKAQLFINFQMKNNPQIKEKSMTERDILKPFIDGLGGKIRCILSTAAPIHKSVLQFFTEVLGCEVLEAYGQTETCGPCTMGKSDSTHDASGNVGPPVPCNIVKLVDVPEMEYFAKNSEGEVCVKGHNIFKGYLKDPIRTAEALDSEGWLHTGDVGMWLPVRVFLCNTSICLMIRVL</sequence>
<dbReference type="PANTHER" id="PTHR43272">
    <property type="entry name" value="LONG-CHAIN-FATTY-ACID--COA LIGASE"/>
    <property type="match status" value="1"/>
</dbReference>
<name>A0A8X6L4X8_TRICU</name>
<evidence type="ECO:0000313" key="5">
    <source>
        <dbReference type="EMBL" id="GFQ93948.1"/>
    </source>
</evidence>
<evidence type="ECO:0000313" key="6">
    <source>
        <dbReference type="Proteomes" id="UP000887116"/>
    </source>
</evidence>
<proteinExistence type="predicted"/>
<dbReference type="GO" id="GO:0004467">
    <property type="term" value="F:long-chain fatty acid-CoA ligase activity"/>
    <property type="evidence" value="ECO:0007669"/>
    <property type="project" value="UniProtKB-EC"/>
</dbReference>
<dbReference type="Gene3D" id="3.40.50.12780">
    <property type="entry name" value="N-terminal domain of ligase-like"/>
    <property type="match status" value="1"/>
</dbReference>
<gene>
    <name evidence="5" type="primary">Acsl5</name>
    <name evidence="5" type="ORF">TNCT_240871</name>
</gene>
<dbReference type="PANTHER" id="PTHR43272:SF107">
    <property type="entry name" value="LONG-CHAIN-FATTY-ACID--COA LIGASE 5"/>
    <property type="match status" value="1"/>
</dbReference>
<dbReference type="EMBL" id="BMAO01024229">
    <property type="protein sequence ID" value="GFQ93948.1"/>
    <property type="molecule type" value="Genomic_DNA"/>
</dbReference>
<evidence type="ECO:0000256" key="1">
    <source>
        <dbReference type="ARBA" id="ARBA00022598"/>
    </source>
</evidence>
<dbReference type="PROSITE" id="PS00455">
    <property type="entry name" value="AMP_BINDING"/>
    <property type="match status" value="1"/>
</dbReference>
<dbReference type="GO" id="GO:0016020">
    <property type="term" value="C:membrane"/>
    <property type="evidence" value="ECO:0007669"/>
    <property type="project" value="TreeGrafter"/>
</dbReference>
<protein>
    <recommendedName>
        <fullName evidence="3">long-chain-fatty-acid--CoA ligase</fullName>
        <ecNumber evidence="3">6.2.1.3</ecNumber>
    </recommendedName>
</protein>
<dbReference type="OrthoDB" id="1700726at2759"/>
<dbReference type="InterPro" id="IPR042099">
    <property type="entry name" value="ANL_N_sf"/>
</dbReference>
<dbReference type="AlphaFoldDB" id="A0A8X6L4X8"/>
<dbReference type="InterPro" id="IPR020845">
    <property type="entry name" value="AMP-binding_CS"/>
</dbReference>
<evidence type="ECO:0000256" key="2">
    <source>
        <dbReference type="ARBA" id="ARBA00022832"/>
    </source>
</evidence>
<evidence type="ECO:0000259" key="4">
    <source>
        <dbReference type="Pfam" id="PF00501"/>
    </source>
</evidence>
<dbReference type="Pfam" id="PF00501">
    <property type="entry name" value="AMP-binding"/>
    <property type="match status" value="1"/>
</dbReference>
<comment type="caution">
    <text evidence="5">The sequence shown here is derived from an EMBL/GenBank/DDBJ whole genome shotgun (WGS) entry which is preliminary data.</text>
</comment>
<keyword evidence="2" id="KW-0443">Lipid metabolism</keyword>
<accession>A0A8X6L4X8</accession>
<evidence type="ECO:0000256" key="3">
    <source>
        <dbReference type="ARBA" id="ARBA00026121"/>
    </source>
</evidence>
<dbReference type="SUPFAM" id="SSF56801">
    <property type="entry name" value="Acetyl-CoA synthetase-like"/>
    <property type="match status" value="1"/>
</dbReference>
<reference evidence="5" key="1">
    <citation type="submission" date="2020-07" db="EMBL/GenBank/DDBJ databases">
        <title>Multicomponent nature underlies the extraordinary mechanical properties of spider dragline silk.</title>
        <authorList>
            <person name="Kono N."/>
            <person name="Nakamura H."/>
            <person name="Mori M."/>
            <person name="Yoshida Y."/>
            <person name="Ohtoshi R."/>
            <person name="Malay A.D."/>
            <person name="Moran D.A.P."/>
            <person name="Tomita M."/>
            <person name="Numata K."/>
            <person name="Arakawa K."/>
        </authorList>
    </citation>
    <scope>NUCLEOTIDE SEQUENCE</scope>
</reference>
<keyword evidence="1 5" id="KW-0436">Ligase</keyword>
<dbReference type="EC" id="6.2.1.3" evidence="3"/>
<dbReference type="Proteomes" id="UP000887116">
    <property type="component" value="Unassembled WGS sequence"/>
</dbReference>